<evidence type="ECO:0000256" key="3">
    <source>
        <dbReference type="ARBA" id="ARBA00022617"/>
    </source>
</evidence>
<dbReference type="FunCoup" id="G7DYU2">
    <property type="interactions" value="253"/>
</dbReference>
<keyword evidence="6 10" id="KW-0408">Iron</keyword>
<reference evidence="12 13" key="2">
    <citation type="journal article" date="2012" name="Open Biol.">
        <title>Characteristics of nucleosomes and linker DNA regions on the genome of the basidiomycete Mixia osmundae revealed by mono- and dinucleosome mapping.</title>
        <authorList>
            <person name="Nishida H."/>
            <person name="Kondo S."/>
            <person name="Matsumoto T."/>
            <person name="Suzuki Y."/>
            <person name="Yoshikawa H."/>
            <person name="Taylor T.D."/>
            <person name="Sugiyama J."/>
        </authorList>
    </citation>
    <scope>NUCLEOTIDE SEQUENCE [LARGE SCALE GENOMIC DNA]</scope>
    <source>
        <strain evidence="13">CBS 9802 / IAM 14324 / JCM 22182 / KY 12970</strain>
    </source>
</reference>
<comment type="subcellular location">
    <subcellularLocation>
        <location evidence="1 10">Mitochondrion inner membrane</location>
    </subcellularLocation>
</comment>
<comment type="caution">
    <text evidence="12">The sequence shown here is derived from an EMBL/GenBank/DDBJ whole genome shotgun (WGS) entry which is preliminary data.</text>
</comment>
<dbReference type="InParanoid" id="G7DYU2"/>
<dbReference type="Proteomes" id="UP000009131">
    <property type="component" value="Unassembled WGS sequence"/>
</dbReference>
<evidence type="ECO:0000256" key="5">
    <source>
        <dbReference type="ARBA" id="ARBA00022792"/>
    </source>
</evidence>
<evidence type="ECO:0000313" key="13">
    <source>
        <dbReference type="Proteomes" id="UP000009131"/>
    </source>
</evidence>
<dbReference type="PANTHER" id="PTHR12743">
    <property type="entry name" value="CYTOCHROME C1 HEME LYASE"/>
    <property type="match status" value="1"/>
</dbReference>
<dbReference type="GO" id="GO:0005743">
    <property type="term" value="C:mitochondrial inner membrane"/>
    <property type="evidence" value="ECO:0007669"/>
    <property type="project" value="UniProtKB-SubCell"/>
</dbReference>
<dbReference type="RefSeq" id="XP_014570226.1">
    <property type="nucleotide sequence ID" value="XM_014714740.1"/>
</dbReference>
<dbReference type="eggNOG" id="KOG3996">
    <property type="taxonomic scope" value="Eukaryota"/>
</dbReference>
<dbReference type="GO" id="GO:0004408">
    <property type="term" value="F:holocytochrome-c synthase activity"/>
    <property type="evidence" value="ECO:0007669"/>
    <property type="project" value="UniProtKB-EC"/>
</dbReference>
<feature type="compositionally biased region" description="Basic and acidic residues" evidence="11">
    <location>
        <begin position="1"/>
        <end position="12"/>
    </location>
</feature>
<protein>
    <recommendedName>
        <fullName evidence="10">Holocytochrome c-type synthase</fullName>
        <ecNumber evidence="10">4.4.1.17</ecNumber>
    </recommendedName>
</protein>
<dbReference type="EMBL" id="BABT02000062">
    <property type="protein sequence ID" value="GAA95752.1"/>
    <property type="molecule type" value="Genomic_DNA"/>
</dbReference>
<dbReference type="InterPro" id="IPR000511">
    <property type="entry name" value="Holocyt_c/c1_synthase"/>
</dbReference>
<keyword evidence="5 10" id="KW-0999">Mitochondrion inner membrane</keyword>
<keyword evidence="9 10" id="KW-0456">Lyase</keyword>
<comment type="similarity">
    <text evidence="2 10">Belongs to the cytochrome c-type heme lyase family.</text>
</comment>
<evidence type="ECO:0000256" key="10">
    <source>
        <dbReference type="RuleBase" id="RU363130"/>
    </source>
</evidence>
<dbReference type="GO" id="GO:0046872">
    <property type="term" value="F:metal ion binding"/>
    <property type="evidence" value="ECO:0007669"/>
    <property type="project" value="UniProtKB-KW"/>
</dbReference>
<keyword evidence="7 10" id="KW-0496">Mitochondrion</keyword>
<dbReference type="OMA" id="SCPVDHK"/>
<dbReference type="HOGENOM" id="CLU_048602_1_2_1"/>
<organism evidence="12 13">
    <name type="scientific">Mixia osmundae (strain CBS 9802 / IAM 14324 / JCM 22182 / KY 12970)</name>
    <dbReference type="NCBI Taxonomy" id="764103"/>
    <lineage>
        <taxon>Eukaryota</taxon>
        <taxon>Fungi</taxon>
        <taxon>Dikarya</taxon>
        <taxon>Basidiomycota</taxon>
        <taxon>Pucciniomycotina</taxon>
        <taxon>Mixiomycetes</taxon>
        <taxon>Mixiales</taxon>
        <taxon>Mixiaceae</taxon>
        <taxon>Mixia</taxon>
    </lineage>
</organism>
<comment type="catalytic activity">
    <reaction evidence="10">
        <text>holo-[cytochrome c] = apo-[cytochrome c] + heme b</text>
        <dbReference type="Rhea" id="RHEA:22648"/>
        <dbReference type="Rhea" id="RHEA-COMP:10725"/>
        <dbReference type="Rhea" id="RHEA-COMP:10726"/>
        <dbReference type="ChEBI" id="CHEBI:29950"/>
        <dbReference type="ChEBI" id="CHEBI:60344"/>
        <dbReference type="ChEBI" id="CHEBI:83739"/>
        <dbReference type="EC" id="4.4.1.17"/>
    </reaction>
</comment>
<evidence type="ECO:0000256" key="9">
    <source>
        <dbReference type="ARBA" id="ARBA00023239"/>
    </source>
</evidence>
<keyword evidence="13" id="KW-1185">Reference proteome</keyword>
<dbReference type="STRING" id="764103.G7DYU2"/>
<evidence type="ECO:0000256" key="4">
    <source>
        <dbReference type="ARBA" id="ARBA00022723"/>
    </source>
</evidence>
<keyword evidence="3 10" id="KW-0349">Heme</keyword>
<dbReference type="PANTHER" id="PTHR12743:SF0">
    <property type="entry name" value="HOLOCYTOCHROME C-TYPE SYNTHASE"/>
    <property type="match status" value="1"/>
</dbReference>
<evidence type="ECO:0000313" key="12">
    <source>
        <dbReference type="EMBL" id="GAA95752.1"/>
    </source>
</evidence>
<feature type="region of interest" description="Disordered" evidence="11">
    <location>
        <begin position="1"/>
        <end position="63"/>
    </location>
</feature>
<reference evidence="12 13" key="1">
    <citation type="journal article" date="2011" name="J. Gen. Appl. Microbiol.">
        <title>Draft genome sequencing of the enigmatic basidiomycete Mixia osmundae.</title>
        <authorList>
            <person name="Nishida H."/>
            <person name="Nagatsuka Y."/>
            <person name="Sugiyama J."/>
        </authorList>
    </citation>
    <scope>NUCLEOTIDE SEQUENCE [LARGE SCALE GENOMIC DNA]</scope>
    <source>
        <strain evidence="13">CBS 9802 / IAM 14324 / JCM 22182 / KY 12970</strain>
    </source>
</reference>
<dbReference type="PROSITE" id="PS00822">
    <property type="entry name" value="CYTO_HEME_LYASE_2"/>
    <property type="match status" value="1"/>
</dbReference>
<evidence type="ECO:0000256" key="7">
    <source>
        <dbReference type="ARBA" id="ARBA00023128"/>
    </source>
</evidence>
<accession>G7DYU2</accession>
<dbReference type="AlphaFoldDB" id="G7DYU2"/>
<evidence type="ECO:0000256" key="1">
    <source>
        <dbReference type="ARBA" id="ARBA00004273"/>
    </source>
</evidence>
<proteinExistence type="inferred from homology"/>
<gene>
    <name evidence="12" type="primary">Mo02409</name>
    <name evidence="12" type="ORF">E5Q_02409</name>
</gene>
<evidence type="ECO:0000256" key="2">
    <source>
        <dbReference type="ARBA" id="ARBA00007255"/>
    </source>
</evidence>
<dbReference type="EC" id="4.4.1.17" evidence="10"/>
<comment type="function">
    <text evidence="10">Lyase that catalyzes the covalent linking of the heme group to the cytochrome C apoprotein to produce the mature functional cytochrome.</text>
</comment>
<name>G7DYU2_MIXOS</name>
<evidence type="ECO:0000256" key="8">
    <source>
        <dbReference type="ARBA" id="ARBA00023136"/>
    </source>
</evidence>
<dbReference type="Pfam" id="PF01265">
    <property type="entry name" value="Cyto_heme_lyase"/>
    <property type="match status" value="1"/>
</dbReference>
<evidence type="ECO:0000256" key="6">
    <source>
        <dbReference type="ARBA" id="ARBA00023004"/>
    </source>
</evidence>
<keyword evidence="4 10" id="KW-0479">Metal-binding</keyword>
<evidence type="ECO:0000256" key="11">
    <source>
        <dbReference type="SAM" id="MobiDB-lite"/>
    </source>
</evidence>
<dbReference type="OrthoDB" id="4243at2759"/>
<keyword evidence="8 10" id="KW-0472">Membrane</keyword>
<sequence length="219" mass="24399">MTDDKCPVDHTTRANWLRQHSPTSHDQPDAARVLAAYAKPADRKGKGKQVLTPEELSRERQISSIPRLIDSAAPSVAVSDDACPASSTSVQASKVDGNWVYPSPSQFYEALQRKNRAPSRDDMPFVVPIHNAVNEKCWEDVLAWELGPGQSKKDDVKLVSFKGRPKDLSPRAWLKTLVGYSAPFDRHDWLVDRNGTRIRYVIDFYTGQGGSAPATVDQR</sequence>